<dbReference type="OrthoDB" id="667144at2759"/>
<keyword evidence="3" id="KW-1185">Reference proteome</keyword>
<dbReference type="Gramene" id="AET3Gv20390100.1">
    <property type="protein sequence ID" value="AET3Gv20390100.1"/>
    <property type="gene ID" value="AET3Gv20390100"/>
</dbReference>
<feature type="transmembrane region" description="Helical" evidence="1">
    <location>
        <begin position="34"/>
        <end position="55"/>
    </location>
</feature>
<dbReference type="RefSeq" id="XP_020191971.1">
    <property type="nucleotide sequence ID" value="XM_020336382.4"/>
</dbReference>
<dbReference type="GeneID" id="109777825"/>
<evidence type="ECO:0000313" key="2">
    <source>
        <dbReference type="EnsemblPlants" id="AET3Gv20390100.1"/>
    </source>
</evidence>
<name>A0A453ELG4_AEGTS</name>
<dbReference type="Proteomes" id="UP000015105">
    <property type="component" value="Chromosome 3D"/>
</dbReference>
<keyword evidence="1" id="KW-0812">Transmembrane</keyword>
<dbReference type="EnsemblPlants" id="AET3Gv20390100.1">
    <property type="protein sequence ID" value="AET3Gv20390100.1"/>
    <property type="gene ID" value="AET3Gv20390100"/>
</dbReference>
<reference evidence="2" key="5">
    <citation type="journal article" date="2021" name="G3 (Bethesda)">
        <title>Aegilops tauschii genome assembly Aet v5.0 features greater sequence contiguity and improved annotation.</title>
        <authorList>
            <person name="Wang L."/>
            <person name="Zhu T."/>
            <person name="Rodriguez J.C."/>
            <person name="Deal K.R."/>
            <person name="Dubcovsky J."/>
            <person name="McGuire P.E."/>
            <person name="Lux T."/>
            <person name="Spannagl M."/>
            <person name="Mayer K.F.X."/>
            <person name="Baldrich P."/>
            <person name="Meyers B.C."/>
            <person name="Huo N."/>
            <person name="Gu Y.Q."/>
            <person name="Zhou H."/>
            <person name="Devos K.M."/>
            <person name="Bennetzen J.L."/>
            <person name="Unver T."/>
            <person name="Budak H."/>
            <person name="Gulick P.J."/>
            <person name="Galiba G."/>
            <person name="Kalapos B."/>
            <person name="Nelson D.R."/>
            <person name="Li P."/>
            <person name="You F.M."/>
            <person name="Luo M.C."/>
            <person name="Dvorak J."/>
        </authorList>
    </citation>
    <scope>NUCLEOTIDE SEQUENCE [LARGE SCALE GENOMIC DNA]</scope>
    <source>
        <strain evidence="2">cv. AL8/78</strain>
    </source>
</reference>
<evidence type="ECO:0000256" key="1">
    <source>
        <dbReference type="SAM" id="Phobius"/>
    </source>
</evidence>
<dbReference type="AlphaFoldDB" id="A0A453ELG4"/>
<sequence length="221" mass="23192">MASSPTTTTACTRGLLKDLGAELHACASRLRNQLFFPASTASSVLLPALALLVYGTALSRVIVFFLPLVVSTTICCAAMYLLVASESSEGGAAKEVVLLWGDRVEVGLLEVYGGANGSAYGDRRDVQVGCFLHRRPPSGGGGGGGWKKLGVNENGEEVVFAGRVAVGSSVQGGAALEEELMAIQVDRLAEGVWERYFGGSSGWNYVTAESEEIDRSIEQLA</sequence>
<reference evidence="2" key="4">
    <citation type="submission" date="2019-03" db="UniProtKB">
        <authorList>
            <consortium name="EnsemblPlants"/>
        </authorList>
    </citation>
    <scope>IDENTIFICATION</scope>
</reference>
<proteinExistence type="predicted"/>
<reference evidence="3" key="1">
    <citation type="journal article" date="2014" name="Science">
        <title>Ancient hybridizations among the ancestral genomes of bread wheat.</title>
        <authorList>
            <consortium name="International Wheat Genome Sequencing Consortium,"/>
            <person name="Marcussen T."/>
            <person name="Sandve S.R."/>
            <person name="Heier L."/>
            <person name="Spannagl M."/>
            <person name="Pfeifer M."/>
            <person name="Jakobsen K.S."/>
            <person name="Wulff B.B."/>
            <person name="Steuernagel B."/>
            <person name="Mayer K.F."/>
            <person name="Olsen O.A."/>
        </authorList>
    </citation>
    <scope>NUCLEOTIDE SEQUENCE [LARGE SCALE GENOMIC DNA]</scope>
    <source>
        <strain evidence="3">cv. AL8/78</strain>
    </source>
</reference>
<accession>A0A453ELG4</accession>
<reference evidence="3" key="2">
    <citation type="journal article" date="2017" name="Nat. Plants">
        <title>The Aegilops tauschii genome reveals multiple impacts of transposons.</title>
        <authorList>
            <person name="Zhao G."/>
            <person name="Zou C."/>
            <person name="Li K."/>
            <person name="Wang K."/>
            <person name="Li T."/>
            <person name="Gao L."/>
            <person name="Zhang X."/>
            <person name="Wang H."/>
            <person name="Yang Z."/>
            <person name="Liu X."/>
            <person name="Jiang W."/>
            <person name="Mao L."/>
            <person name="Kong X."/>
            <person name="Jiao Y."/>
            <person name="Jia J."/>
        </authorList>
    </citation>
    <scope>NUCLEOTIDE SEQUENCE [LARGE SCALE GENOMIC DNA]</scope>
    <source>
        <strain evidence="3">cv. AL8/78</strain>
    </source>
</reference>
<evidence type="ECO:0000313" key="3">
    <source>
        <dbReference type="Proteomes" id="UP000015105"/>
    </source>
</evidence>
<protein>
    <submittedName>
        <fullName evidence="2">Uncharacterized protein</fullName>
    </submittedName>
</protein>
<reference evidence="2" key="3">
    <citation type="journal article" date="2017" name="Nature">
        <title>Genome sequence of the progenitor of the wheat D genome Aegilops tauschii.</title>
        <authorList>
            <person name="Luo M.C."/>
            <person name="Gu Y.Q."/>
            <person name="Puiu D."/>
            <person name="Wang H."/>
            <person name="Twardziok S.O."/>
            <person name="Deal K.R."/>
            <person name="Huo N."/>
            <person name="Zhu T."/>
            <person name="Wang L."/>
            <person name="Wang Y."/>
            <person name="McGuire P.E."/>
            <person name="Liu S."/>
            <person name="Long H."/>
            <person name="Ramasamy R.K."/>
            <person name="Rodriguez J.C."/>
            <person name="Van S.L."/>
            <person name="Yuan L."/>
            <person name="Wang Z."/>
            <person name="Xia Z."/>
            <person name="Xiao L."/>
            <person name="Anderson O.D."/>
            <person name="Ouyang S."/>
            <person name="Liang Y."/>
            <person name="Zimin A.V."/>
            <person name="Pertea G."/>
            <person name="Qi P."/>
            <person name="Bennetzen J.L."/>
            <person name="Dai X."/>
            <person name="Dawson M.W."/>
            <person name="Muller H.G."/>
            <person name="Kugler K."/>
            <person name="Rivarola-Duarte L."/>
            <person name="Spannagl M."/>
            <person name="Mayer K.F.X."/>
            <person name="Lu F.H."/>
            <person name="Bevan M.W."/>
            <person name="Leroy P."/>
            <person name="Li P."/>
            <person name="You F.M."/>
            <person name="Sun Q."/>
            <person name="Liu Z."/>
            <person name="Lyons E."/>
            <person name="Wicker T."/>
            <person name="Salzberg S.L."/>
            <person name="Devos K.M."/>
            <person name="Dvorak J."/>
        </authorList>
    </citation>
    <scope>NUCLEOTIDE SEQUENCE [LARGE SCALE GENOMIC DNA]</scope>
    <source>
        <strain evidence="2">cv. AL8/78</strain>
    </source>
</reference>
<keyword evidence="1" id="KW-0472">Membrane</keyword>
<organism evidence="2 3">
    <name type="scientific">Aegilops tauschii subsp. strangulata</name>
    <name type="common">Goatgrass</name>
    <dbReference type="NCBI Taxonomy" id="200361"/>
    <lineage>
        <taxon>Eukaryota</taxon>
        <taxon>Viridiplantae</taxon>
        <taxon>Streptophyta</taxon>
        <taxon>Embryophyta</taxon>
        <taxon>Tracheophyta</taxon>
        <taxon>Spermatophyta</taxon>
        <taxon>Magnoliopsida</taxon>
        <taxon>Liliopsida</taxon>
        <taxon>Poales</taxon>
        <taxon>Poaceae</taxon>
        <taxon>BOP clade</taxon>
        <taxon>Pooideae</taxon>
        <taxon>Triticodae</taxon>
        <taxon>Triticeae</taxon>
        <taxon>Triticinae</taxon>
        <taxon>Aegilops</taxon>
    </lineage>
</organism>
<keyword evidence="1" id="KW-1133">Transmembrane helix</keyword>
<dbReference type="OMA" id="CFLHYRP"/>
<feature type="transmembrane region" description="Helical" evidence="1">
    <location>
        <begin position="61"/>
        <end position="83"/>
    </location>
</feature>
<dbReference type="KEGG" id="ats:109777825"/>